<reference evidence="2 3" key="1">
    <citation type="submission" date="2014-06" db="EMBL/GenBank/DDBJ databases">
        <authorList>
            <person name="Le Roux F."/>
        </authorList>
    </citation>
    <scope>NUCLEOTIDE SEQUENCE [LARGE SCALE GENOMIC DNA]</scope>
    <source>
        <strain evidence="2 3">J5-4</strain>
    </source>
</reference>
<accession>A0ABM9QSM4</accession>
<evidence type="ECO:0000313" key="2">
    <source>
        <dbReference type="EMBL" id="CDT25963.1"/>
    </source>
</evidence>
<evidence type="ECO:0000256" key="1">
    <source>
        <dbReference type="SAM" id="Phobius"/>
    </source>
</evidence>
<dbReference type="EMBL" id="CCJX01000079">
    <property type="protein sequence ID" value="CDT25963.1"/>
    <property type="molecule type" value="Genomic_DNA"/>
</dbReference>
<keyword evidence="1" id="KW-0812">Transmembrane</keyword>
<comment type="caution">
    <text evidence="2">The sequence shown here is derived from an EMBL/GenBank/DDBJ whole genome shotgun (WGS) entry which is preliminary data.</text>
</comment>
<protein>
    <submittedName>
        <fullName evidence="2">Uncharacterized protein</fullName>
    </submittedName>
</protein>
<keyword evidence="1" id="KW-1133">Transmembrane helix</keyword>
<proteinExistence type="predicted"/>
<organism evidence="2 3">
    <name type="scientific">Vibrio crassostreae</name>
    <dbReference type="NCBI Taxonomy" id="246167"/>
    <lineage>
        <taxon>Bacteria</taxon>
        <taxon>Pseudomonadati</taxon>
        <taxon>Pseudomonadota</taxon>
        <taxon>Gammaproteobacteria</taxon>
        <taxon>Vibrionales</taxon>
        <taxon>Vibrionaceae</taxon>
        <taxon>Vibrio</taxon>
    </lineage>
</organism>
<keyword evidence="1" id="KW-0472">Membrane</keyword>
<dbReference type="RefSeq" id="WP_048659553.1">
    <property type="nucleotide sequence ID" value="NZ_CAWMAN010000055.1"/>
</dbReference>
<sequence>MIDYEKRFEEFQALTGIGQTILQTDDNSQFQHFNTLIDELTSFANASPKKWLSFGESYLFWLYFQELGRQKDISAYLLHVKKRQNFEKDDKAVEILSFLEVEILMFNGSVNDSNEGRVKELYQKYPFNPDFKHSYAHVAKKTNKEEALRLYKECIQDWDCKELIRQKNNLALSLMAPGKNLGIDFAEYLVRDTHELELGICKDHFEKREYSKAKERLHKIKSDPIYGSIALLSVTNQAFENLIYTREYIDSEAIAKQALIEKEVKELNKTNVETLGVFSAIITFIITAALAMFKDESALSPIYMIGIGLILIVFILTMQLTTNPIQIKKEDGKGGVIALIRNDFRATILGVYTSLVIVTLAVTAFYIQPKEHEIEKLIERAKIELSAESKVQLNTVRRSGDQIIKNSVKTLDETIREKENIFKSKLGNVSHSNVVAFESEIVDFSNSQESKFRKEVTSISSVDGIVKDLILENTDVKINSK</sequence>
<feature type="transmembrane region" description="Helical" evidence="1">
    <location>
        <begin position="349"/>
        <end position="367"/>
    </location>
</feature>
<gene>
    <name evidence="2" type="ORF">VCR4J5_170209</name>
</gene>
<evidence type="ECO:0000313" key="3">
    <source>
        <dbReference type="Proteomes" id="UP000049077"/>
    </source>
</evidence>
<feature type="transmembrane region" description="Helical" evidence="1">
    <location>
        <begin position="299"/>
        <end position="320"/>
    </location>
</feature>
<dbReference type="Proteomes" id="UP000049077">
    <property type="component" value="Unassembled WGS sequence"/>
</dbReference>
<feature type="transmembrane region" description="Helical" evidence="1">
    <location>
        <begin position="275"/>
        <end position="293"/>
    </location>
</feature>
<name>A0ABM9QSM4_9VIBR</name>
<keyword evidence="3" id="KW-1185">Reference proteome</keyword>